<feature type="transmembrane region" description="Helical" evidence="12">
    <location>
        <begin position="59"/>
        <end position="77"/>
    </location>
</feature>
<dbReference type="Proteomes" id="UP000000664">
    <property type="component" value="Chromosome"/>
</dbReference>
<dbReference type="EC" id="1.10.3.-" evidence="13"/>
<keyword evidence="4 12" id="KW-1003">Cell membrane</keyword>
<feature type="transmembrane region" description="Helical" evidence="12">
    <location>
        <begin position="97"/>
        <end position="121"/>
    </location>
</feature>
<dbReference type="PANTHER" id="PTHR30365">
    <property type="entry name" value="CYTOCHROME D UBIQUINOL OXIDASE"/>
    <property type="match status" value="1"/>
</dbReference>
<dbReference type="EMBL" id="CP000413">
    <property type="protein sequence ID" value="ABJ61115.1"/>
    <property type="molecule type" value="Genomic_DNA"/>
</dbReference>
<feature type="transmembrane region" description="Helical" evidence="12">
    <location>
        <begin position="223"/>
        <end position="241"/>
    </location>
</feature>
<keyword evidence="9 12" id="KW-1133">Transmembrane helix</keyword>
<dbReference type="AlphaFoldDB" id="A0A805YRV5"/>
<dbReference type="GO" id="GO:0070069">
    <property type="term" value="C:cytochrome complex"/>
    <property type="evidence" value="ECO:0007669"/>
    <property type="project" value="UniProtKB-UniRule"/>
</dbReference>
<evidence type="ECO:0000256" key="3">
    <source>
        <dbReference type="ARBA" id="ARBA00022448"/>
    </source>
</evidence>
<keyword evidence="10 12" id="KW-0408">Iron</keyword>
<keyword evidence="13" id="KW-0560">Oxidoreductase</keyword>
<name>A0A805YRV5_LACGA</name>
<keyword evidence="8 12" id="KW-0249">Electron transport</keyword>
<evidence type="ECO:0000256" key="12">
    <source>
        <dbReference type="PIRNR" id="PIRNR006446"/>
    </source>
</evidence>
<comment type="similarity">
    <text evidence="2 12">Belongs to the cytochrome ubiquinol oxidase subunit 1 family.</text>
</comment>
<feature type="transmembrane region" description="Helical" evidence="12">
    <location>
        <begin position="190"/>
        <end position="211"/>
    </location>
</feature>
<accession>A0A805YRV5</accession>
<dbReference type="GO" id="GO:0005886">
    <property type="term" value="C:plasma membrane"/>
    <property type="evidence" value="ECO:0007669"/>
    <property type="project" value="UniProtKB-SubCell"/>
</dbReference>
<evidence type="ECO:0000256" key="7">
    <source>
        <dbReference type="ARBA" id="ARBA00022723"/>
    </source>
</evidence>
<dbReference type="GO" id="GO:0009055">
    <property type="term" value="F:electron transfer activity"/>
    <property type="evidence" value="ECO:0007669"/>
    <property type="project" value="UniProtKB-UniRule"/>
</dbReference>
<reference evidence="13 14" key="1">
    <citation type="journal article" date="2006" name="Proc. Natl. Acad. Sci. U.S.A.">
        <title>Comparative genomics of the lactic acid bacteria.</title>
        <authorList>
            <person name="Makarova K."/>
            <person name="Slesarev A."/>
            <person name="Wolf Y."/>
            <person name="Sorokin A."/>
            <person name="Mirkin B."/>
            <person name="Koonin E."/>
            <person name="Pavlov A."/>
            <person name="Pavlova N."/>
            <person name="Karamychev V."/>
            <person name="Polouchine N."/>
            <person name="Shakhova V."/>
            <person name="Grigoriev I."/>
            <person name="Lou Y."/>
            <person name="Rohksar D."/>
            <person name="Lucas S."/>
            <person name="Huang K."/>
            <person name="Goodstein D.M."/>
            <person name="Hawkins T."/>
            <person name="Plengvidhya V."/>
            <person name="Welker D."/>
            <person name="Hughes J."/>
            <person name="Goh Y."/>
            <person name="Benson A."/>
            <person name="Baldwin K."/>
            <person name="Lee J.H."/>
            <person name="Diaz-Muniz I."/>
            <person name="Dosti B."/>
            <person name="Smeianov V."/>
            <person name="Wechter W."/>
            <person name="Barabote R."/>
            <person name="Lorca G."/>
            <person name="Altermann E."/>
            <person name="Barrangou R."/>
            <person name="Ganesan B."/>
            <person name="Xie Y."/>
            <person name="Rawsthorne H."/>
            <person name="Tamir D."/>
            <person name="Parker C."/>
            <person name="Breidt F."/>
            <person name="Broadbent J."/>
            <person name="Hutkins R."/>
            <person name="O'Sullivan D."/>
            <person name="Steele J."/>
            <person name="Unlu G."/>
            <person name="Saier M."/>
            <person name="Klaenhammer T."/>
            <person name="Richardson P."/>
            <person name="Kozyavkin S."/>
            <person name="Weimer B."/>
            <person name="Mills D."/>
        </authorList>
    </citation>
    <scope>NUCLEOTIDE SEQUENCE [LARGE SCALE GENOMIC DNA]</scope>
    <source>
        <strain evidence="14">ATCC 33323 / DSM 20243 / BCRC 14619 / CIP 102991 / JCM 1131 / KCTC 3163 / NCIMB 11718 / NCTC 13722 / AM63</strain>
    </source>
</reference>
<keyword evidence="6 12" id="KW-0812">Transmembrane</keyword>
<dbReference type="GO" id="GO:0046872">
    <property type="term" value="F:metal ion binding"/>
    <property type="evidence" value="ECO:0007669"/>
    <property type="project" value="UniProtKB-UniRule"/>
</dbReference>
<dbReference type="GO" id="GO:0020037">
    <property type="term" value="F:heme binding"/>
    <property type="evidence" value="ECO:0007669"/>
    <property type="project" value="TreeGrafter"/>
</dbReference>
<feature type="transmembrane region" description="Helical" evidence="12">
    <location>
        <begin position="338"/>
        <end position="363"/>
    </location>
</feature>
<organism evidence="13 14">
    <name type="scientific">Lactobacillus gasseri (strain ATCC 33323 / DSM 20243 / BCRC 14619 / CIP 102991 / JCM 1131 / KCTC 3163 / NCIMB 11718 / NCTC 13722 / AM63)</name>
    <dbReference type="NCBI Taxonomy" id="324831"/>
    <lineage>
        <taxon>Bacteria</taxon>
        <taxon>Bacillati</taxon>
        <taxon>Bacillota</taxon>
        <taxon>Bacilli</taxon>
        <taxon>Lactobacillales</taxon>
        <taxon>Lactobacillaceae</taxon>
        <taxon>Lactobacillus</taxon>
    </lineage>
</organism>
<protein>
    <submittedName>
        <fullName evidence="13">Cytochrome bd quinol oxidase subunit 1 apoprotein</fullName>
        <ecNumber evidence="13">1.10.3.-</ecNumber>
    </submittedName>
</protein>
<feature type="transmembrane region" description="Helical" evidence="12">
    <location>
        <begin position="133"/>
        <end position="156"/>
    </location>
</feature>
<keyword evidence="5 12" id="KW-0349">Heme</keyword>
<dbReference type="GO" id="GO:0016682">
    <property type="term" value="F:oxidoreductase activity, acting on diphenols and related substances as donors, oxygen as acceptor"/>
    <property type="evidence" value="ECO:0007669"/>
    <property type="project" value="TreeGrafter"/>
</dbReference>
<feature type="transmembrane region" description="Helical" evidence="12">
    <location>
        <begin position="426"/>
        <end position="447"/>
    </location>
</feature>
<dbReference type="Pfam" id="PF01654">
    <property type="entry name" value="Cyt_bd_oxida_I"/>
    <property type="match status" value="1"/>
</dbReference>
<evidence type="ECO:0000256" key="6">
    <source>
        <dbReference type="ARBA" id="ARBA00022692"/>
    </source>
</evidence>
<evidence type="ECO:0000256" key="2">
    <source>
        <dbReference type="ARBA" id="ARBA00009819"/>
    </source>
</evidence>
<dbReference type="PIRSF" id="PIRSF006446">
    <property type="entry name" value="Cyt_quinol_oxidase_1"/>
    <property type="match status" value="1"/>
</dbReference>
<comment type="subcellular location">
    <subcellularLocation>
        <location evidence="1">Cell membrane</location>
        <topology evidence="1">Multi-pass membrane protein</topology>
    </subcellularLocation>
</comment>
<evidence type="ECO:0000313" key="13">
    <source>
        <dbReference type="EMBL" id="ABJ61115.1"/>
    </source>
</evidence>
<gene>
    <name evidence="13" type="ordered locus">LGAS_1841</name>
</gene>
<evidence type="ECO:0000256" key="10">
    <source>
        <dbReference type="ARBA" id="ARBA00023004"/>
    </source>
</evidence>
<evidence type="ECO:0000256" key="5">
    <source>
        <dbReference type="ARBA" id="ARBA00022617"/>
    </source>
</evidence>
<evidence type="ECO:0000256" key="11">
    <source>
        <dbReference type="ARBA" id="ARBA00023136"/>
    </source>
</evidence>
<evidence type="ECO:0000256" key="9">
    <source>
        <dbReference type="ARBA" id="ARBA00022989"/>
    </source>
</evidence>
<evidence type="ECO:0000313" key="14">
    <source>
        <dbReference type="Proteomes" id="UP000000664"/>
    </source>
</evidence>
<keyword evidence="3 12" id="KW-0813">Transport</keyword>
<evidence type="ECO:0000256" key="1">
    <source>
        <dbReference type="ARBA" id="ARBA00004651"/>
    </source>
</evidence>
<keyword evidence="7 12" id="KW-0479">Metal-binding</keyword>
<feature type="transmembrane region" description="Helical" evidence="12">
    <location>
        <begin position="22"/>
        <end position="47"/>
    </location>
</feature>
<sequence length="465" mass="52586">MKMLSGVTMLDLARFQFAMTTVFHFFFVPFSIGMGFIVSIMETLYVVKKDEVYKKMAQFWGKIYLLSFAVGVVTGIIQEFQFGMNWSDYSRFMGDIFGAPLAIEALLAFFMESTFIGLWMFTWDKFKPGLHCALVWISFIGSMLSAIWILTANAFMQHPVGYVIKNGKAQMASFWALIANEQLWASFPHVVIGAIVTASFVVIGMAAFGLLRKRDVNFHKKSMRVALWIALFASIAEIGAGDYQTQVEIHEQPMKFAATEGVYDTTGDHAPWDIVANLNTKEHKNEGAISIPDVLTILTYHKTSGSIKGMNQINKELHAKYDKKFGKDMSYYVPVKTLFYSFRIMAGFGALFALLSILGLIWTRPKKNTIENKRWFLWILGISTFLPFVANTCGWFITELGRFPWTVYGLFTIADSISASTTTGELWFTNIMYFLIFSTLGGVMIYYCKRQLDMGVAGALERGAY</sequence>
<dbReference type="KEGG" id="lga:LGAS_1841"/>
<dbReference type="PANTHER" id="PTHR30365:SF15">
    <property type="entry name" value="CYTOCHROME BD UBIQUINOL OXIDASE SUBUNIT 1"/>
    <property type="match status" value="1"/>
</dbReference>
<dbReference type="InterPro" id="IPR002585">
    <property type="entry name" value="Cyt-d_ubiquinol_oxidase_su_1"/>
</dbReference>
<evidence type="ECO:0000256" key="4">
    <source>
        <dbReference type="ARBA" id="ARBA00022475"/>
    </source>
</evidence>
<proteinExistence type="inferred from homology"/>
<feature type="transmembrane region" description="Helical" evidence="12">
    <location>
        <begin position="375"/>
        <end position="397"/>
    </location>
</feature>
<dbReference type="GO" id="GO:0019646">
    <property type="term" value="P:aerobic electron transport chain"/>
    <property type="evidence" value="ECO:0007669"/>
    <property type="project" value="InterPro"/>
</dbReference>
<keyword evidence="11 12" id="KW-0472">Membrane</keyword>
<evidence type="ECO:0000256" key="8">
    <source>
        <dbReference type="ARBA" id="ARBA00022982"/>
    </source>
</evidence>